<accession>A0A9E7I3U7</accession>
<feature type="compositionally biased region" description="Polar residues" evidence="1">
    <location>
        <begin position="8"/>
        <end position="28"/>
    </location>
</feature>
<dbReference type="EMBL" id="CP097510">
    <property type="protein sequence ID" value="URE41454.1"/>
    <property type="molecule type" value="Genomic_DNA"/>
</dbReference>
<name>A0A9E7I3U7_9LILI</name>
<reference evidence="2" key="1">
    <citation type="submission" date="2022-05" db="EMBL/GenBank/DDBJ databases">
        <title>The Musa troglodytarum L. genome provides insights into the mechanism of non-climacteric behaviour and enrichment of carotenoids.</title>
        <authorList>
            <person name="Wang J."/>
        </authorList>
    </citation>
    <scope>NUCLEOTIDE SEQUENCE</scope>
    <source>
        <tissue evidence="2">Leaf</tissue>
    </source>
</reference>
<keyword evidence="3" id="KW-1185">Reference proteome</keyword>
<evidence type="ECO:0000313" key="2">
    <source>
        <dbReference type="EMBL" id="URE41454.1"/>
    </source>
</evidence>
<gene>
    <name evidence="2" type="ORF">MUK42_33659</name>
</gene>
<protein>
    <submittedName>
        <fullName evidence="2">Uncharacterized protein</fullName>
    </submittedName>
</protein>
<evidence type="ECO:0000313" key="3">
    <source>
        <dbReference type="Proteomes" id="UP001055439"/>
    </source>
</evidence>
<dbReference type="AlphaFoldDB" id="A0A9E7I3U7"/>
<evidence type="ECO:0000256" key="1">
    <source>
        <dbReference type="SAM" id="MobiDB-lite"/>
    </source>
</evidence>
<feature type="region of interest" description="Disordered" evidence="1">
    <location>
        <begin position="1"/>
        <end position="28"/>
    </location>
</feature>
<proteinExistence type="predicted"/>
<organism evidence="2 3">
    <name type="scientific">Musa troglodytarum</name>
    <name type="common">fe'i banana</name>
    <dbReference type="NCBI Taxonomy" id="320322"/>
    <lineage>
        <taxon>Eukaryota</taxon>
        <taxon>Viridiplantae</taxon>
        <taxon>Streptophyta</taxon>
        <taxon>Embryophyta</taxon>
        <taxon>Tracheophyta</taxon>
        <taxon>Spermatophyta</taxon>
        <taxon>Magnoliopsida</taxon>
        <taxon>Liliopsida</taxon>
        <taxon>Zingiberales</taxon>
        <taxon>Musaceae</taxon>
        <taxon>Musa</taxon>
    </lineage>
</organism>
<dbReference type="Proteomes" id="UP001055439">
    <property type="component" value="Chromosome 8"/>
</dbReference>
<sequence length="174" mass="18880">MRPLPRESPQSHASASETSYRTTSVVPSNSPQFVQMHSLSVMLPVEITAVHERRTWGEFITRLSSVPPLSTTRTYCFPRRGIPLFLSSHVAAREASSHRYDVIVSRCPQALGAVSTGRAPFPGLFGDAGGMETERTLTGKATADASRISLSLQIQMLALSAEVAVVGSCDSWEF</sequence>